<gene>
    <name evidence="1" type="ORF">NECAME_10203</name>
</gene>
<sequence>DRRVTIAEGNHRRASSSGSIDRRFVRHQEGLSVRSASLRPISDPLLDVLSQIHKIVLISEAALSDPSDSTNHKRRVVEQFRRRIFSKSSNADLIKKHLRKLSAEAHEEIELDLGYSDFRPVLADIHMSGYQNDKKVTGITYEQLSACIQILIQEIR</sequence>
<dbReference type="Proteomes" id="UP000053676">
    <property type="component" value="Unassembled WGS sequence"/>
</dbReference>
<dbReference type="OrthoDB" id="5860149at2759"/>
<keyword evidence="2" id="KW-1185">Reference proteome</keyword>
<dbReference type="STRING" id="51031.W2TCA2"/>
<name>W2TCA2_NECAM</name>
<dbReference type="KEGG" id="nai:NECAME_10203"/>
<dbReference type="EMBL" id="KI659794">
    <property type="protein sequence ID" value="ETN78642.1"/>
    <property type="molecule type" value="Genomic_DNA"/>
</dbReference>
<dbReference type="AlphaFoldDB" id="W2TCA2"/>
<reference evidence="2" key="1">
    <citation type="journal article" date="2014" name="Nat. Genet.">
        <title>Genome of the human hookworm Necator americanus.</title>
        <authorList>
            <person name="Tang Y.T."/>
            <person name="Gao X."/>
            <person name="Rosa B.A."/>
            <person name="Abubucker S."/>
            <person name="Hallsworth-Pepin K."/>
            <person name="Martin J."/>
            <person name="Tyagi R."/>
            <person name="Heizer E."/>
            <person name="Zhang X."/>
            <person name="Bhonagiri-Palsikar V."/>
            <person name="Minx P."/>
            <person name="Warren W.C."/>
            <person name="Wang Q."/>
            <person name="Zhan B."/>
            <person name="Hotez P.J."/>
            <person name="Sternberg P.W."/>
            <person name="Dougall A."/>
            <person name="Gaze S.T."/>
            <person name="Mulvenna J."/>
            <person name="Sotillo J."/>
            <person name="Ranganathan S."/>
            <person name="Rabelo E.M."/>
            <person name="Wilson R.K."/>
            <person name="Felgner P.L."/>
            <person name="Bethony J."/>
            <person name="Hawdon J.M."/>
            <person name="Gasser R.B."/>
            <person name="Loukas A."/>
            <person name="Mitreva M."/>
        </authorList>
    </citation>
    <scope>NUCLEOTIDE SEQUENCE [LARGE SCALE GENOMIC DNA]</scope>
</reference>
<organism evidence="1 2">
    <name type="scientific">Necator americanus</name>
    <name type="common">Human hookworm</name>
    <dbReference type="NCBI Taxonomy" id="51031"/>
    <lineage>
        <taxon>Eukaryota</taxon>
        <taxon>Metazoa</taxon>
        <taxon>Ecdysozoa</taxon>
        <taxon>Nematoda</taxon>
        <taxon>Chromadorea</taxon>
        <taxon>Rhabditida</taxon>
        <taxon>Rhabditina</taxon>
        <taxon>Rhabditomorpha</taxon>
        <taxon>Strongyloidea</taxon>
        <taxon>Ancylostomatidae</taxon>
        <taxon>Bunostominae</taxon>
        <taxon>Necator</taxon>
    </lineage>
</organism>
<proteinExistence type="predicted"/>
<protein>
    <submittedName>
        <fullName evidence="1">Uncharacterized protein</fullName>
    </submittedName>
</protein>
<feature type="non-terminal residue" evidence="1">
    <location>
        <position position="1"/>
    </location>
</feature>
<accession>W2TCA2</accession>
<evidence type="ECO:0000313" key="1">
    <source>
        <dbReference type="EMBL" id="ETN78642.1"/>
    </source>
</evidence>
<evidence type="ECO:0000313" key="2">
    <source>
        <dbReference type="Proteomes" id="UP000053676"/>
    </source>
</evidence>